<dbReference type="Pfam" id="PF05170">
    <property type="entry name" value="AsmA"/>
    <property type="match status" value="1"/>
</dbReference>
<dbReference type="RefSeq" id="WP_068216137.1">
    <property type="nucleotide sequence ID" value="NZ_LRPC01000001.1"/>
</dbReference>
<evidence type="ECO:0000256" key="1">
    <source>
        <dbReference type="SAM" id="Coils"/>
    </source>
</evidence>
<dbReference type="PANTHER" id="PTHR30441">
    <property type="entry name" value="DUF748 DOMAIN-CONTAINING PROTEIN"/>
    <property type="match status" value="1"/>
</dbReference>
<dbReference type="InterPro" id="IPR007844">
    <property type="entry name" value="AsmA"/>
</dbReference>
<organism evidence="4 5">
    <name type="scientific">Roseivirga spongicola</name>
    <dbReference type="NCBI Taxonomy" id="333140"/>
    <lineage>
        <taxon>Bacteria</taxon>
        <taxon>Pseudomonadati</taxon>
        <taxon>Bacteroidota</taxon>
        <taxon>Cytophagia</taxon>
        <taxon>Cytophagales</taxon>
        <taxon>Roseivirgaceae</taxon>
        <taxon>Roseivirga</taxon>
    </lineage>
</organism>
<dbReference type="OrthoDB" id="596403at2"/>
<dbReference type="STRING" id="333140.AWW68_02230"/>
<protein>
    <recommendedName>
        <fullName evidence="3">AsmA domain-containing protein</fullName>
    </recommendedName>
</protein>
<reference evidence="4 5" key="1">
    <citation type="submission" date="2016-01" db="EMBL/GenBank/DDBJ databases">
        <title>Genome sequencing of Roseivirga spongicola UST030701-084.</title>
        <authorList>
            <person name="Selvaratnam C."/>
            <person name="Thevarajoo S."/>
            <person name="Goh K.M."/>
            <person name="Ee R."/>
            <person name="Chan K.-G."/>
            <person name="Chong C.S."/>
        </authorList>
    </citation>
    <scope>NUCLEOTIDE SEQUENCE [LARGE SCALE GENOMIC DNA]</scope>
    <source>
        <strain evidence="4 5">UST030701-084</strain>
    </source>
</reference>
<sequence length="1029" mass="111680">MKKVLKIFVGFLFVIFIAILLIPVFFKGKIKELIMSEFAKNTEASLYFDDFNLSLIRNFPNFTLSLDNMGIIGTGVFEQDTLFKVGELSATVNMKEVLFGDEISLKSVSADGADITIIVLQDGTANYDIAKASEAIEEQVEDEESASVSLGLESISITNSEFVYFDQGLGYFMQLGGMNVKGEGDFANDIFDLKTTGRIDDVEVTYQEVDYLHNKSIDLDVVLSMDLTNSKYTFKDNVIKVNDFPLSADGSFTMLEDGYGMDLSFSSPGAEFKQLLSLVPPAYLASFDELQATGNLSFAGALNGIYNDDNMPAFNFGLNIKDGNFKYPDLPDAIKNVQLNVAIDNKTGVIEDTRIDLQNLHLEMGSNPLDAKLLIENLRDYRMSAAINGQLNLSEVGNYYPMDGYAMRGLINIKADAIGVYDSVRNIVPKMDIGLSLENGYIKTPDVPSAIENLTLASGVINKSGQMADTEINIDNLSLNLDGQEFVAQIKLVNPDNFSWNVKSSGSLDLEKLMAMYPMEGMQLKGKVNTNLQSSGNMKDLEAKRYSRLPTSGDLVLTDFSYKGDAVEQEITISNAEARFDNNAITLANYSGKAGSTPYKMNGKIENYLGFALNDEVLTGALSVEADQLNVNEWMTDSDELEETTESGEPLEVVRIPENVVFNLTTRVNQVKYNSLTLNNMAGRIEVKNGAVALNNAGFDALNGKVSATGEYDSKPEKPTFDFKFGAQEISIPASFQSIDMVQKMAPVTQNMTGLFSTDFNIKGALGSDMMPDYSSLTGGGLIQILQASLGQSNLLSGLASVTKLSDVGAATLDKVKMTAEIKDGRLFVKPFDLNLGDYKTTIAGSTGIDGSIDYTLAMNVPAGQVGAQLNSLVSSLTGTSNKLTGDNLILNIGMGGVFSDPKFSLKSIASADGSGIKQTVQASVEAKVEEKKEEVKQEVQEKVDVAKDSARQVIQAKTDTAKAKIDSLLQSRKDSIAAVAAGKLGVEKDSVDKKLEEVKEKAKGVLEGLLKKKKKQAKKEDEDDGGRP</sequence>
<gene>
    <name evidence="4" type="ORF">AWW68_02230</name>
</gene>
<feature type="domain" description="AsmA" evidence="3">
    <location>
        <begin position="1"/>
        <end position="174"/>
    </location>
</feature>
<dbReference type="PANTHER" id="PTHR30441:SF8">
    <property type="entry name" value="DUF748 DOMAIN-CONTAINING PROTEIN"/>
    <property type="match status" value="1"/>
</dbReference>
<proteinExistence type="predicted"/>
<keyword evidence="2" id="KW-0812">Transmembrane</keyword>
<name>A0A150XFW4_9BACT</name>
<evidence type="ECO:0000259" key="3">
    <source>
        <dbReference type="Pfam" id="PF05170"/>
    </source>
</evidence>
<feature type="coiled-coil region" evidence="1">
    <location>
        <begin position="922"/>
        <end position="949"/>
    </location>
</feature>
<dbReference type="AlphaFoldDB" id="A0A150XFW4"/>
<dbReference type="GO" id="GO:0090313">
    <property type="term" value="P:regulation of protein targeting to membrane"/>
    <property type="evidence" value="ECO:0007669"/>
    <property type="project" value="TreeGrafter"/>
</dbReference>
<keyword evidence="5" id="KW-1185">Reference proteome</keyword>
<keyword evidence="2" id="KW-1133">Transmembrane helix</keyword>
<evidence type="ECO:0000313" key="5">
    <source>
        <dbReference type="Proteomes" id="UP000075606"/>
    </source>
</evidence>
<comment type="caution">
    <text evidence="4">The sequence shown here is derived from an EMBL/GenBank/DDBJ whole genome shotgun (WGS) entry which is preliminary data.</text>
</comment>
<accession>A0A150XFW4</accession>
<keyword evidence="2" id="KW-0472">Membrane</keyword>
<evidence type="ECO:0000256" key="2">
    <source>
        <dbReference type="SAM" id="Phobius"/>
    </source>
</evidence>
<dbReference type="GO" id="GO:0005886">
    <property type="term" value="C:plasma membrane"/>
    <property type="evidence" value="ECO:0007669"/>
    <property type="project" value="TreeGrafter"/>
</dbReference>
<dbReference type="InterPro" id="IPR052894">
    <property type="entry name" value="AsmA-related"/>
</dbReference>
<evidence type="ECO:0000313" key="4">
    <source>
        <dbReference type="EMBL" id="KYG77611.1"/>
    </source>
</evidence>
<keyword evidence="1" id="KW-0175">Coiled coil</keyword>
<feature type="transmembrane region" description="Helical" evidence="2">
    <location>
        <begin position="7"/>
        <end position="26"/>
    </location>
</feature>
<dbReference type="EMBL" id="LRPC01000001">
    <property type="protein sequence ID" value="KYG77611.1"/>
    <property type="molecule type" value="Genomic_DNA"/>
</dbReference>
<dbReference type="Proteomes" id="UP000075606">
    <property type="component" value="Unassembled WGS sequence"/>
</dbReference>